<dbReference type="InterPro" id="IPR036249">
    <property type="entry name" value="Thioredoxin-like_sf"/>
</dbReference>
<reference evidence="2" key="1">
    <citation type="submission" date="2021-05" db="EMBL/GenBank/DDBJ databases">
        <authorList>
            <person name="Pietrasiak N."/>
            <person name="Ward R."/>
            <person name="Stajich J.E."/>
            <person name="Kurbessoian T."/>
        </authorList>
    </citation>
    <scope>NUCLEOTIDE SEQUENCE</scope>
    <source>
        <strain evidence="2">GSE-TBD4-15B</strain>
    </source>
</reference>
<gene>
    <name evidence="2" type="ORF">KME07_00040</name>
</gene>
<organism evidence="2 3">
    <name type="scientific">Pegethrix bostrychoides GSE-TBD4-15B</name>
    <dbReference type="NCBI Taxonomy" id="2839662"/>
    <lineage>
        <taxon>Bacteria</taxon>
        <taxon>Bacillati</taxon>
        <taxon>Cyanobacteriota</taxon>
        <taxon>Cyanophyceae</taxon>
        <taxon>Oculatellales</taxon>
        <taxon>Oculatellaceae</taxon>
        <taxon>Pegethrix</taxon>
    </lineage>
</organism>
<proteinExistence type="predicted"/>
<dbReference type="CDD" id="cd02980">
    <property type="entry name" value="TRX_Fd_family"/>
    <property type="match status" value="1"/>
</dbReference>
<name>A0A951U2X5_9CYAN</name>
<dbReference type="Proteomes" id="UP000707356">
    <property type="component" value="Unassembled WGS sequence"/>
</dbReference>
<sequence>MSKTSQLSEFRLQGKFVGFAAPGAKLMQVATPTGNFTVKLAKALRPSLNRTLAQGTWVEVSGYQKLDDGKLKLKAERVLTLAPQSAEPSSAQMALATPPSPPSPRTTQPAPRKAEILVCQKSDCCKLGANALMRELQAELDERGIRDVKIRGTGCMKRCKAGPNLVMPDKSRYSHIKAKDVAALLDQQFPASSEMAS</sequence>
<comment type="caution">
    <text evidence="2">The sequence shown here is derived from an EMBL/GenBank/DDBJ whole genome shotgun (WGS) entry which is preliminary data.</text>
</comment>
<evidence type="ECO:0000313" key="3">
    <source>
        <dbReference type="Proteomes" id="UP000707356"/>
    </source>
</evidence>
<dbReference type="EMBL" id="JAHHHV010000001">
    <property type="protein sequence ID" value="MBW4463816.1"/>
    <property type="molecule type" value="Genomic_DNA"/>
</dbReference>
<dbReference type="SUPFAM" id="SSF52833">
    <property type="entry name" value="Thioredoxin-like"/>
    <property type="match status" value="1"/>
</dbReference>
<protein>
    <submittedName>
        <fullName evidence="2">(2Fe-2S) ferredoxin domain-containing protein</fullName>
    </submittedName>
</protein>
<accession>A0A951U2X5</accession>
<dbReference type="Gene3D" id="3.40.30.10">
    <property type="entry name" value="Glutaredoxin"/>
    <property type="match status" value="1"/>
</dbReference>
<feature type="region of interest" description="Disordered" evidence="1">
    <location>
        <begin position="83"/>
        <end position="111"/>
    </location>
</feature>
<feature type="compositionally biased region" description="Polar residues" evidence="1">
    <location>
        <begin position="83"/>
        <end position="92"/>
    </location>
</feature>
<reference evidence="2" key="2">
    <citation type="journal article" date="2022" name="Microbiol. Resour. Announc.">
        <title>Metagenome Sequencing to Explore Phylogenomics of Terrestrial Cyanobacteria.</title>
        <authorList>
            <person name="Ward R.D."/>
            <person name="Stajich J.E."/>
            <person name="Johansen J.R."/>
            <person name="Huntemann M."/>
            <person name="Clum A."/>
            <person name="Foster B."/>
            <person name="Foster B."/>
            <person name="Roux S."/>
            <person name="Palaniappan K."/>
            <person name="Varghese N."/>
            <person name="Mukherjee S."/>
            <person name="Reddy T.B.K."/>
            <person name="Daum C."/>
            <person name="Copeland A."/>
            <person name="Chen I.A."/>
            <person name="Ivanova N.N."/>
            <person name="Kyrpides N.C."/>
            <person name="Shapiro N."/>
            <person name="Eloe-Fadrosh E.A."/>
            <person name="Pietrasiak N."/>
        </authorList>
    </citation>
    <scope>NUCLEOTIDE SEQUENCE</scope>
    <source>
        <strain evidence="2">GSE-TBD4-15B</strain>
    </source>
</reference>
<dbReference type="AlphaFoldDB" id="A0A951U2X5"/>
<evidence type="ECO:0000256" key="1">
    <source>
        <dbReference type="SAM" id="MobiDB-lite"/>
    </source>
</evidence>
<evidence type="ECO:0000313" key="2">
    <source>
        <dbReference type="EMBL" id="MBW4463816.1"/>
    </source>
</evidence>